<dbReference type="InterPro" id="IPR038765">
    <property type="entry name" value="Papain-like_cys_pep_sf"/>
</dbReference>
<protein>
    <submittedName>
        <fullName evidence="3">Transglutaminase domain-containing protein</fullName>
    </submittedName>
</protein>
<organism evidence="3 4">
    <name type="scientific">Paenibacillus aurantiacus</name>
    <dbReference type="NCBI Taxonomy" id="1936118"/>
    <lineage>
        <taxon>Bacteria</taxon>
        <taxon>Bacillati</taxon>
        <taxon>Bacillota</taxon>
        <taxon>Bacilli</taxon>
        <taxon>Bacillales</taxon>
        <taxon>Paenibacillaceae</taxon>
        <taxon>Paenibacillus</taxon>
    </lineage>
</organism>
<dbReference type="PANTHER" id="PTHR46333:SF2">
    <property type="entry name" value="CYTOKINESIS PROTEIN 3"/>
    <property type="match status" value="1"/>
</dbReference>
<feature type="chain" id="PRO_5046751250" evidence="1">
    <location>
        <begin position="32"/>
        <end position="374"/>
    </location>
</feature>
<accession>A0ABV5KR19</accession>
<feature type="signal peptide" evidence="1">
    <location>
        <begin position="1"/>
        <end position="31"/>
    </location>
</feature>
<dbReference type="EMBL" id="JBHMDO010000027">
    <property type="protein sequence ID" value="MFB9327634.1"/>
    <property type="molecule type" value="Genomic_DNA"/>
</dbReference>
<dbReference type="Proteomes" id="UP001589747">
    <property type="component" value="Unassembled WGS sequence"/>
</dbReference>
<feature type="domain" description="Transglutaminase-like" evidence="2">
    <location>
        <begin position="170"/>
        <end position="226"/>
    </location>
</feature>
<gene>
    <name evidence="3" type="ORF">ACFFSY_17025</name>
</gene>
<name>A0ABV5KR19_9BACL</name>
<dbReference type="Gene3D" id="3.10.620.30">
    <property type="match status" value="1"/>
</dbReference>
<dbReference type="SUPFAM" id="SSF54001">
    <property type="entry name" value="Cysteine proteinases"/>
    <property type="match status" value="1"/>
</dbReference>
<keyword evidence="1" id="KW-0732">Signal</keyword>
<dbReference type="PANTHER" id="PTHR46333">
    <property type="entry name" value="CYTOKINESIS PROTEIN 3"/>
    <property type="match status" value="1"/>
</dbReference>
<dbReference type="InterPro" id="IPR052557">
    <property type="entry name" value="CAP/Cytokinesis_protein"/>
</dbReference>
<evidence type="ECO:0000313" key="3">
    <source>
        <dbReference type="EMBL" id="MFB9327634.1"/>
    </source>
</evidence>
<dbReference type="RefSeq" id="WP_377496134.1">
    <property type="nucleotide sequence ID" value="NZ_JBHMDO010000027.1"/>
</dbReference>
<dbReference type="InterPro" id="IPR002931">
    <property type="entry name" value="Transglutaminase-like"/>
</dbReference>
<reference evidence="3 4" key="1">
    <citation type="submission" date="2024-09" db="EMBL/GenBank/DDBJ databases">
        <authorList>
            <person name="Sun Q."/>
            <person name="Mori K."/>
        </authorList>
    </citation>
    <scope>NUCLEOTIDE SEQUENCE [LARGE SCALE GENOMIC DNA]</scope>
    <source>
        <strain evidence="3 4">TISTR 2452</strain>
    </source>
</reference>
<dbReference type="Pfam" id="PF01841">
    <property type="entry name" value="Transglut_core"/>
    <property type="match status" value="1"/>
</dbReference>
<proteinExistence type="predicted"/>
<evidence type="ECO:0000256" key="1">
    <source>
        <dbReference type="SAM" id="SignalP"/>
    </source>
</evidence>
<sequence length="374" mass="40962">MKLVKGVLAAAMLLGALPAATVLGPVRPAEAAASQVSAVQDKMSQTLIEAIESRASTVTLSYTGTRTALKNDLNRAIELALASDDYLHYIVKSYATSAIITGTSAKITVKFTYWETLAQTKQVQQKVAQALGEILTDGMNDHQKAKAIHDWIVTTLAYDTTLVSHSAFDGLSKGRTVCQGYALLTYETMKQAGIPVRIVEGSSRGQSHAWNLVQLGGQWYHMDTTWDDPVPDVKGRVVYNYYNVTDAQLRADHSWKAANYPKAVTAYDATLSTLAATDASRAAFYDKLYTDMGFAYLDEDYTVTTLQALKDKIAAAIEQGETSVVFRYTRGASLASDMKKAVSAQTGVTRYSYTYESFARTTINDKLVRLKLVY</sequence>
<dbReference type="SMART" id="SM00460">
    <property type="entry name" value="TGc"/>
    <property type="match status" value="1"/>
</dbReference>
<comment type="caution">
    <text evidence="3">The sequence shown here is derived from an EMBL/GenBank/DDBJ whole genome shotgun (WGS) entry which is preliminary data.</text>
</comment>
<keyword evidence="4" id="KW-1185">Reference proteome</keyword>
<evidence type="ECO:0000313" key="4">
    <source>
        <dbReference type="Proteomes" id="UP001589747"/>
    </source>
</evidence>
<evidence type="ECO:0000259" key="2">
    <source>
        <dbReference type="SMART" id="SM00460"/>
    </source>
</evidence>